<accession>A0A8G1RFJ5</accession>
<gene>
    <name evidence="11" type="ORF">BO72DRAFT_500986</name>
</gene>
<dbReference type="SMART" id="SM00825">
    <property type="entry name" value="PKS_KS"/>
    <property type="match status" value="1"/>
</dbReference>
<feature type="region of interest" description="Disordered" evidence="9">
    <location>
        <begin position="993"/>
        <end position="1027"/>
    </location>
</feature>
<dbReference type="InterPro" id="IPR049900">
    <property type="entry name" value="PKS_mFAS_DH"/>
</dbReference>
<keyword evidence="2" id="KW-0596">Phosphopantetheine</keyword>
<dbReference type="InterPro" id="IPR042104">
    <property type="entry name" value="PKS_dehydratase_sf"/>
</dbReference>
<feature type="region of interest" description="C-terminal hotdog fold" evidence="8">
    <location>
        <begin position="712"/>
        <end position="868"/>
    </location>
</feature>
<dbReference type="InterPro" id="IPR041068">
    <property type="entry name" value="HTH_51"/>
</dbReference>
<comment type="pathway">
    <text evidence="1">Secondary metabolite biosynthesis.</text>
</comment>
<dbReference type="InterPro" id="IPR029063">
    <property type="entry name" value="SAM-dependent_MTases_sf"/>
</dbReference>
<dbReference type="InterPro" id="IPR036291">
    <property type="entry name" value="NAD(P)-bd_dom_sf"/>
</dbReference>
<dbReference type="InterPro" id="IPR014030">
    <property type="entry name" value="Ketoacyl_synth_N"/>
</dbReference>
<dbReference type="GO" id="GO:0044550">
    <property type="term" value="P:secondary metabolite biosynthetic process"/>
    <property type="evidence" value="ECO:0007669"/>
    <property type="project" value="UniProtKB-ARBA"/>
</dbReference>
<dbReference type="OrthoDB" id="429813at2759"/>
<evidence type="ECO:0000256" key="4">
    <source>
        <dbReference type="ARBA" id="ARBA00022679"/>
    </source>
</evidence>
<organism evidence="11 12">
    <name type="scientific">Aspergillus fijiensis CBS 313.89</name>
    <dbReference type="NCBI Taxonomy" id="1448319"/>
    <lineage>
        <taxon>Eukaryota</taxon>
        <taxon>Fungi</taxon>
        <taxon>Dikarya</taxon>
        <taxon>Ascomycota</taxon>
        <taxon>Pezizomycotina</taxon>
        <taxon>Eurotiomycetes</taxon>
        <taxon>Eurotiomycetidae</taxon>
        <taxon>Eurotiales</taxon>
        <taxon>Aspergillaceae</taxon>
        <taxon>Aspergillus</taxon>
    </lineage>
</organism>
<feature type="domain" description="PKS/mFAS DH" evidence="10">
    <location>
        <begin position="559"/>
        <end position="868"/>
    </location>
</feature>
<dbReference type="Pfam" id="PF18558">
    <property type="entry name" value="HTH_51"/>
    <property type="match status" value="1"/>
</dbReference>
<dbReference type="PANTHER" id="PTHR45681:SF6">
    <property type="entry name" value="POLYKETIDE SYNTHASE 37"/>
    <property type="match status" value="1"/>
</dbReference>
<dbReference type="InterPro" id="IPR013217">
    <property type="entry name" value="Methyltransf_12"/>
</dbReference>
<dbReference type="Proteomes" id="UP000249789">
    <property type="component" value="Unassembled WGS sequence"/>
</dbReference>
<feature type="compositionally biased region" description="Polar residues" evidence="9">
    <location>
        <begin position="993"/>
        <end position="1002"/>
    </location>
</feature>
<dbReference type="InterPro" id="IPR050444">
    <property type="entry name" value="Polyketide_Synthase"/>
</dbReference>
<dbReference type="InterPro" id="IPR032088">
    <property type="entry name" value="SAT"/>
</dbReference>
<feature type="region of interest" description="N-terminal hotdog fold" evidence="8">
    <location>
        <begin position="559"/>
        <end position="692"/>
    </location>
</feature>
<keyword evidence="12" id="KW-1185">Reference proteome</keyword>
<feature type="compositionally biased region" description="Polar residues" evidence="9">
    <location>
        <begin position="1010"/>
        <end position="1021"/>
    </location>
</feature>
<dbReference type="Pfam" id="PF00109">
    <property type="entry name" value="ketoacyl-synt"/>
    <property type="match status" value="1"/>
</dbReference>
<keyword evidence="3" id="KW-0597">Phosphoprotein</keyword>
<keyword evidence="6" id="KW-0511">Multifunctional enzyme</keyword>
<dbReference type="Gene3D" id="3.10.129.110">
    <property type="entry name" value="Polyketide synthase dehydratase"/>
    <property type="match status" value="1"/>
</dbReference>
<evidence type="ECO:0000256" key="5">
    <source>
        <dbReference type="ARBA" id="ARBA00022857"/>
    </source>
</evidence>
<dbReference type="InterPro" id="IPR013120">
    <property type="entry name" value="FAR_NAD-bd"/>
</dbReference>
<reference evidence="11 12" key="1">
    <citation type="submission" date="2018-02" db="EMBL/GenBank/DDBJ databases">
        <title>The genomes of Aspergillus section Nigri reveals drivers in fungal speciation.</title>
        <authorList>
            <consortium name="DOE Joint Genome Institute"/>
            <person name="Vesth T.C."/>
            <person name="Nybo J."/>
            <person name="Theobald S."/>
            <person name="Brandl J."/>
            <person name="Frisvad J.C."/>
            <person name="Nielsen K.F."/>
            <person name="Lyhne E.K."/>
            <person name="Kogle M.E."/>
            <person name="Kuo A."/>
            <person name="Riley R."/>
            <person name="Clum A."/>
            <person name="Nolan M."/>
            <person name="Lipzen A."/>
            <person name="Salamov A."/>
            <person name="Henrissat B."/>
            <person name="Wiebenga A."/>
            <person name="De vries R.P."/>
            <person name="Grigoriev I.V."/>
            <person name="Mortensen U.H."/>
            <person name="Andersen M.R."/>
            <person name="Baker S.E."/>
        </authorList>
    </citation>
    <scope>NUCLEOTIDE SEQUENCE [LARGE SCALE GENOMIC DNA]</scope>
    <source>
        <strain evidence="11 12">CBS 313.89</strain>
    </source>
</reference>
<dbReference type="PROSITE" id="PS52019">
    <property type="entry name" value="PKS_MFAS_DH"/>
    <property type="match status" value="1"/>
</dbReference>
<evidence type="ECO:0000256" key="6">
    <source>
        <dbReference type="ARBA" id="ARBA00023268"/>
    </source>
</evidence>
<dbReference type="Pfam" id="PF07993">
    <property type="entry name" value="NAD_binding_4"/>
    <property type="match status" value="1"/>
</dbReference>
<dbReference type="SUPFAM" id="SSF53901">
    <property type="entry name" value="Thiolase-like"/>
    <property type="match status" value="1"/>
</dbReference>
<dbReference type="InterPro" id="IPR001227">
    <property type="entry name" value="Ac_transferase_dom_sf"/>
</dbReference>
<feature type="active site" description="Proton donor; for dehydratase activity" evidence="8">
    <location>
        <position position="776"/>
    </location>
</feature>
<dbReference type="Gene3D" id="3.40.366.10">
    <property type="entry name" value="Malonyl-Coenzyme A Acyl Carrier Protein, domain 2"/>
    <property type="match status" value="1"/>
</dbReference>
<dbReference type="InterPro" id="IPR020841">
    <property type="entry name" value="PKS_Beta-ketoAc_synthase_dom"/>
</dbReference>
<sequence>MSDSKPAVLLFGSLSLSFDEKAFQQLHHWAWETLTCLPHSYQTIVAAVPALESASTLEHLHDLKKAVQRQQPLTIPFPLPNSALIPLVVVFQLTQYADMVEDATIDLDPRVDLFAASIHGQETLGFCTGLLSAITVSSARNKEQFCHFAAVAARLGLLVGMVVDACDAASLGPSRSLIAAWSLGKKENELHQILQAFPEIVYPSPPFALKALVDLKQAYLSVYYDEDRATVTTAASTLSPLLEQCRAAGILAAEVGLFGRFHSDAHSNLLPAILDFCDAHPSFQFPDASELVIPTQSNAGGAFIHRGFLHRHALQQILIDPPQWFAAVDTVRKSRLQEDDAHVVSFGTERCIPPSLMRTVGQKVIQAPVPGSSQAAWYTDSGNEIAVVGMACKTAGADNLEEFWDLLCAGESQHKEVPKERFGFETVFRDVDHKRKWFGNFINGHDEFDHKFFKKSPRESATMASRALGSPKSSHFQSINIICDNGWNNLVDATLSLWKAGLGVQFWAHQSSQTKEHPILLLPPYQFERSKHWIELKTPPRITSEEDLRPKIMEQDLPEKLFKFVGYEDKAERQARFRINTLAAEYDELLRGHVIAQTAPICPATIQLDIVIEAVRSIKPAFSSSKLEPRLYNVENASPLCINLGQAVWVEAVTEGSAATTWNFQVFSNDLQNEAPRTVHTTGQIVFQSVDDLALKLEFARLERHFSHEQCLDILRSNDPDEVLQSRNIHKIFAEIVHYGEEYRGLQKLVSKGNQSADLVAKQYNPESWLDGHLADSFCQVGGICVSCMVDRTMSDMYIANGVEQWIRSPRFHQQDSRPDSYHVLATHHRPSPKAFLTDVFIFNPTNDSLIEAILSISYVRVPKASISRLLSRLAMGDFQKVAEASTSEPFHGDTDAEKKVLAVPQAQVQRASPSATIKVQAPGKLETAPKVKTILAELSGLELKEIKDDKLAHEIEAAFQITIPENELMDVIDIPSLMKCVGTVIGGGVVTATESSDQSTSENEESDTKPSGYTTPSTASEVAEPAKSVQNTGLNLSFCSVIEAFNEVKSNTDDHIVDYKQGNYFETVLPLKDQMCVSLVLEAFDKLGQHIRNANPGDKFVRIEHAREHARLVDHLYRMLDEGAGLVNIDGDCITRTAVLPPCSSSEILAELATRFPDQSMADELTLYTGSQLAEVLRGQTDGIKLIFGTPKGRDLVFNMYAEWPLNRLFYRQMEGFISRLVSKVDMAQGAIKILEMGAGTGGTTRWLVPLLAELNISVEYTFTDLAPSFVAAARKRFGKQYPFMKFRTHDIEQAPADDLLGTQHIIIASNAVHATHSLRVSASNIRKALRSDGLLMVLEMTSIMYWVDVTFGLFEGWWYFDDERTHAVTHESQWETELHSAGYGHVDWTDGARPEDRLEKLIIAFASGGRYLRKMTAGWKAPSVKGAWEAMWSKSLPAVLLQSLRQKGIWLPDDAIDKLTIMDADLARPQLGLSSPQYESLVSTTTHIIHNAWLMNAKWPLDRFESQLYIMRNLLDFASAVVGHGCNIVTFQFISSIATVGHYPLHTGRPRVPEAMMGIESVLPTGYGDAKYICELMLESTLRLHPDKFHAMTVRPGQIAGSSESGYWNPREHFSFVIKSSQTLGALPRFEGLLSWAPVDFVAGTTVDLLFRDDPPYPVYHIENPIRQRWENIMPVLADELHLPQTNIIPFSEWVQRVREYSRHAGSERENPAIMLVDFLDENFLRISCGGLLLETRRCREHSKTLADMDPVSEDVTGLYIKNWRAMEFLD</sequence>
<keyword evidence="7" id="KW-0012">Acyltransferase</keyword>
<dbReference type="Gene3D" id="3.40.50.720">
    <property type="entry name" value="NAD(P)-binding Rossmann-like Domain"/>
    <property type="match status" value="1"/>
</dbReference>
<name>A0A8G1RFJ5_9EURO</name>
<dbReference type="InterPro" id="IPR016039">
    <property type="entry name" value="Thiolase-like"/>
</dbReference>
<dbReference type="GO" id="GO:0016746">
    <property type="term" value="F:acyltransferase activity"/>
    <property type="evidence" value="ECO:0007669"/>
    <property type="project" value="UniProtKB-KW"/>
</dbReference>
<dbReference type="VEuPathDB" id="FungiDB:BO72DRAFT_500986"/>
<evidence type="ECO:0000259" key="10">
    <source>
        <dbReference type="PROSITE" id="PS52019"/>
    </source>
</evidence>
<evidence type="ECO:0000256" key="2">
    <source>
        <dbReference type="ARBA" id="ARBA00022450"/>
    </source>
</evidence>
<dbReference type="SUPFAM" id="SSF53335">
    <property type="entry name" value="S-adenosyl-L-methionine-dependent methyltransferases"/>
    <property type="match status" value="1"/>
</dbReference>
<dbReference type="Pfam" id="PF08242">
    <property type="entry name" value="Methyltransf_12"/>
    <property type="match status" value="1"/>
</dbReference>
<feature type="active site" description="Proton acceptor; for dehydratase activity" evidence="8">
    <location>
        <position position="593"/>
    </location>
</feature>
<dbReference type="EMBL" id="KZ824696">
    <property type="protein sequence ID" value="RAK72395.1"/>
    <property type="molecule type" value="Genomic_DNA"/>
</dbReference>
<dbReference type="Gene3D" id="3.40.50.150">
    <property type="entry name" value="Vaccinia Virus protein VP39"/>
    <property type="match status" value="1"/>
</dbReference>
<evidence type="ECO:0000256" key="9">
    <source>
        <dbReference type="SAM" id="MobiDB-lite"/>
    </source>
</evidence>
<keyword evidence="4" id="KW-0808">Transferase</keyword>
<dbReference type="Gene3D" id="3.40.47.10">
    <property type="match status" value="1"/>
</dbReference>
<dbReference type="Pfam" id="PF16073">
    <property type="entry name" value="SAT"/>
    <property type="match status" value="1"/>
</dbReference>
<keyword evidence="5" id="KW-0521">NADP</keyword>
<dbReference type="PANTHER" id="PTHR45681">
    <property type="entry name" value="POLYKETIDE SYNTHASE 44-RELATED"/>
    <property type="match status" value="1"/>
</dbReference>
<dbReference type="SUPFAM" id="SSF51735">
    <property type="entry name" value="NAD(P)-binding Rossmann-fold domains"/>
    <property type="match status" value="1"/>
</dbReference>
<dbReference type="GeneID" id="63866269"/>
<proteinExistence type="predicted"/>
<evidence type="ECO:0000256" key="1">
    <source>
        <dbReference type="ARBA" id="ARBA00005179"/>
    </source>
</evidence>
<protein>
    <recommendedName>
        <fullName evidence="10">PKS/mFAS DH domain-containing protein</fullName>
    </recommendedName>
</protein>
<dbReference type="CDD" id="cd02440">
    <property type="entry name" value="AdoMet_MTases"/>
    <property type="match status" value="1"/>
</dbReference>
<dbReference type="RefSeq" id="XP_040796407.1">
    <property type="nucleotide sequence ID" value="XM_040948936.1"/>
</dbReference>
<evidence type="ECO:0000256" key="3">
    <source>
        <dbReference type="ARBA" id="ARBA00022553"/>
    </source>
</evidence>
<evidence type="ECO:0000256" key="7">
    <source>
        <dbReference type="ARBA" id="ARBA00023315"/>
    </source>
</evidence>
<evidence type="ECO:0000256" key="8">
    <source>
        <dbReference type="PROSITE-ProRule" id="PRU01363"/>
    </source>
</evidence>
<evidence type="ECO:0000313" key="12">
    <source>
        <dbReference type="Proteomes" id="UP000249789"/>
    </source>
</evidence>
<evidence type="ECO:0000313" key="11">
    <source>
        <dbReference type="EMBL" id="RAK72395.1"/>
    </source>
</evidence>